<accession>A0A2N5GMM4</accession>
<comment type="caution">
    <text evidence="1">The sequence shown here is derived from an EMBL/GenBank/DDBJ whole genome shotgun (WGS) entry which is preliminary data.</text>
</comment>
<dbReference type="AlphaFoldDB" id="A0A2N5GMM4"/>
<name>A0A2N5GMM4_9BACI</name>
<dbReference type="OrthoDB" id="2874332at2"/>
<evidence type="ECO:0000313" key="3">
    <source>
        <dbReference type="Proteomes" id="UP000234951"/>
    </source>
</evidence>
<organism evidence="1 3">
    <name type="scientific">Bacillus canaveralius</name>
    <dbReference type="NCBI Taxonomy" id="1403243"/>
    <lineage>
        <taxon>Bacteria</taxon>
        <taxon>Bacillati</taxon>
        <taxon>Bacillota</taxon>
        <taxon>Bacilli</taxon>
        <taxon>Bacillales</taxon>
        <taxon>Bacillaceae</taxon>
        <taxon>Bacillus</taxon>
    </lineage>
</organism>
<protein>
    <submittedName>
        <fullName evidence="1">Uncharacterized protein</fullName>
    </submittedName>
</protein>
<proteinExistence type="predicted"/>
<dbReference type="Proteomes" id="UP000234951">
    <property type="component" value="Unassembled WGS sequence"/>
</dbReference>
<evidence type="ECO:0000313" key="1">
    <source>
        <dbReference type="EMBL" id="PLR83152.1"/>
    </source>
</evidence>
<dbReference type="RefSeq" id="WP_101577174.1">
    <property type="nucleotide sequence ID" value="NZ_PGVA01000023.1"/>
</dbReference>
<gene>
    <name evidence="1" type="ORF">CU635_09720</name>
    <name evidence="2" type="ORF">CVD25_16645</name>
</gene>
<dbReference type="EMBL" id="PGVD01000050">
    <property type="protein sequence ID" value="PLR94070.1"/>
    <property type="molecule type" value="Genomic_DNA"/>
</dbReference>
<evidence type="ECO:0000313" key="2">
    <source>
        <dbReference type="EMBL" id="PLR94070.1"/>
    </source>
</evidence>
<reference evidence="1 3" key="1">
    <citation type="submission" date="2017-11" db="EMBL/GenBank/DDBJ databases">
        <title>Comparitive Functional Genomics of Dry Heat Resistant strains isolated from the Viking Spacecraft.</title>
        <authorList>
            <person name="Seuylemezian A."/>
            <person name="Cooper K."/>
            <person name="Vaishampayan P."/>
        </authorList>
    </citation>
    <scope>NUCLEOTIDE SEQUENCE [LARGE SCALE GENOMIC DNA]</scope>
    <source>
        <strain evidence="1 3">M4.6</strain>
    </source>
</reference>
<dbReference type="Gene3D" id="3.90.20.10">
    <property type="match status" value="1"/>
</dbReference>
<dbReference type="EMBL" id="PGVA01000023">
    <property type="protein sequence ID" value="PLR83152.1"/>
    <property type="molecule type" value="Genomic_DNA"/>
</dbReference>
<evidence type="ECO:0000313" key="4">
    <source>
        <dbReference type="Proteomes" id="UP000235114"/>
    </source>
</evidence>
<keyword evidence="4" id="KW-1185">Reference proteome</keyword>
<sequence>MEELIKQLIVQMNNRFDGVDKEIGSIKTEVGEVKAEQVKMREEIAFYYGSMMREIENSRTEARSQFKHLAAVVDREREVIELLSKKIDL</sequence>
<reference evidence="2 4" key="2">
    <citation type="submission" date="2017-12" db="EMBL/GenBank/DDBJ databases">
        <title>Comparative Functional Genomics of Dry Heat Resistant strains isolated from the Viking Spacecraft.</title>
        <authorList>
            <person name="Seuylemezian A."/>
            <person name="Cooper K."/>
            <person name="Vaishampayan P."/>
        </authorList>
    </citation>
    <scope>NUCLEOTIDE SEQUENCE [LARGE SCALE GENOMIC DNA]</scope>
    <source>
        <strain evidence="2 4">ATCC 29669</strain>
    </source>
</reference>
<dbReference type="Proteomes" id="UP000235114">
    <property type="component" value="Unassembled WGS sequence"/>
</dbReference>